<dbReference type="GO" id="GO:0006355">
    <property type="term" value="P:regulation of DNA-templated transcription"/>
    <property type="evidence" value="ECO:0007669"/>
    <property type="project" value="InterPro"/>
</dbReference>
<keyword evidence="2 4" id="KW-0863">Zinc-finger</keyword>
<dbReference type="RefSeq" id="XP_046058128.1">
    <property type="nucleotide sequence ID" value="XM_046208361.1"/>
</dbReference>
<dbReference type="OrthoDB" id="2162994at2759"/>
<feature type="compositionally biased region" description="Low complexity" evidence="5">
    <location>
        <begin position="189"/>
        <end position="200"/>
    </location>
</feature>
<protein>
    <recommendedName>
        <fullName evidence="6">GATA-type domain-containing protein</fullName>
    </recommendedName>
</protein>
<organism evidence="7 8">
    <name type="scientific">Ogataea philodendri</name>
    <dbReference type="NCBI Taxonomy" id="1378263"/>
    <lineage>
        <taxon>Eukaryota</taxon>
        <taxon>Fungi</taxon>
        <taxon>Dikarya</taxon>
        <taxon>Ascomycota</taxon>
        <taxon>Saccharomycotina</taxon>
        <taxon>Pichiomycetes</taxon>
        <taxon>Pichiales</taxon>
        <taxon>Pichiaceae</taxon>
        <taxon>Ogataea</taxon>
    </lineage>
</organism>
<dbReference type="GeneID" id="70238975"/>
<dbReference type="AlphaFoldDB" id="A0A9P8T016"/>
<keyword evidence="8" id="KW-1185">Reference proteome</keyword>
<sequence>MMNGTTLQPKSEHKELPSIKNLFPALDVNSTAPRSQNVPENGFIVPMIGYPTAEVRLEAELNKFTQISSEIQQILDSSKSLRSVPRELLEAGNAQIDLLRSLYQSLLRTHDEEVARVPVFQRPSGGSSLQYTFQPAAPASAGVAPLPLLSSPSSFGNMEEQAARTLSSMIDISPTHRHQRTPSTEERSSTPPVSPSSFSVRKLKMKKSPSGGNNVTAQVLLEARVDNGNLAELLTNECLHCQSKETPEWRRGPEGERTLCNACGLFYAKLCKKYGEDKAKDIMKERKTKGSETDRRVSVGF</sequence>
<dbReference type="SMART" id="SM00401">
    <property type="entry name" value="ZnF_GATA"/>
    <property type="match status" value="1"/>
</dbReference>
<proteinExistence type="predicted"/>
<dbReference type="SUPFAM" id="SSF57716">
    <property type="entry name" value="Glucocorticoid receptor-like (DNA-binding domain)"/>
    <property type="match status" value="1"/>
</dbReference>
<dbReference type="PROSITE" id="PS50114">
    <property type="entry name" value="GATA_ZN_FINGER_2"/>
    <property type="match status" value="1"/>
</dbReference>
<accession>A0A9P8T016</accession>
<dbReference type="PROSITE" id="PS00344">
    <property type="entry name" value="GATA_ZN_FINGER_1"/>
    <property type="match status" value="1"/>
</dbReference>
<dbReference type="InterPro" id="IPR013088">
    <property type="entry name" value="Znf_NHR/GATA"/>
</dbReference>
<dbReference type="Pfam" id="PF00320">
    <property type="entry name" value="GATA"/>
    <property type="match status" value="1"/>
</dbReference>
<name>A0A9P8T016_9ASCO</name>
<dbReference type="EMBL" id="JAEUBE010000504">
    <property type="protein sequence ID" value="KAH3660425.1"/>
    <property type="molecule type" value="Genomic_DNA"/>
</dbReference>
<evidence type="ECO:0000259" key="6">
    <source>
        <dbReference type="PROSITE" id="PS50114"/>
    </source>
</evidence>
<evidence type="ECO:0000313" key="7">
    <source>
        <dbReference type="EMBL" id="KAH3660425.1"/>
    </source>
</evidence>
<dbReference type="Gene3D" id="3.30.50.10">
    <property type="entry name" value="Erythroid Transcription Factor GATA-1, subunit A"/>
    <property type="match status" value="1"/>
</dbReference>
<gene>
    <name evidence="7" type="ORF">OGAPHI_007011</name>
</gene>
<keyword evidence="1" id="KW-0479">Metal-binding</keyword>
<dbReference type="GO" id="GO:0043565">
    <property type="term" value="F:sequence-specific DNA binding"/>
    <property type="evidence" value="ECO:0007669"/>
    <property type="project" value="InterPro"/>
</dbReference>
<reference evidence="7" key="1">
    <citation type="journal article" date="2021" name="Open Biol.">
        <title>Shared evolutionary footprints suggest mitochondrial oxidative damage underlies multiple complex I losses in fungi.</title>
        <authorList>
            <person name="Schikora-Tamarit M.A."/>
            <person name="Marcet-Houben M."/>
            <person name="Nosek J."/>
            <person name="Gabaldon T."/>
        </authorList>
    </citation>
    <scope>NUCLEOTIDE SEQUENCE</scope>
    <source>
        <strain evidence="7">CBS6075</strain>
    </source>
</reference>
<evidence type="ECO:0000256" key="4">
    <source>
        <dbReference type="PROSITE-ProRule" id="PRU00094"/>
    </source>
</evidence>
<evidence type="ECO:0000256" key="1">
    <source>
        <dbReference type="ARBA" id="ARBA00022723"/>
    </source>
</evidence>
<keyword evidence="3" id="KW-0862">Zinc</keyword>
<dbReference type="PANTHER" id="PTHR45658:SF18">
    <property type="entry name" value="PROTEIN GAT2"/>
    <property type="match status" value="1"/>
</dbReference>
<dbReference type="InterPro" id="IPR000679">
    <property type="entry name" value="Znf_GATA"/>
</dbReference>
<reference evidence="7" key="2">
    <citation type="submission" date="2021-01" db="EMBL/GenBank/DDBJ databases">
        <authorList>
            <person name="Schikora-Tamarit M.A."/>
        </authorList>
    </citation>
    <scope>NUCLEOTIDE SEQUENCE</scope>
    <source>
        <strain evidence="7">CBS6075</strain>
    </source>
</reference>
<feature type="domain" description="GATA-type" evidence="6">
    <location>
        <begin position="237"/>
        <end position="286"/>
    </location>
</feature>
<evidence type="ECO:0000256" key="3">
    <source>
        <dbReference type="ARBA" id="ARBA00022833"/>
    </source>
</evidence>
<dbReference type="InterPro" id="IPR051140">
    <property type="entry name" value="GATA_TF"/>
</dbReference>
<dbReference type="Proteomes" id="UP000769157">
    <property type="component" value="Unassembled WGS sequence"/>
</dbReference>
<dbReference type="PANTHER" id="PTHR45658">
    <property type="entry name" value="GATA TRANSCRIPTION FACTOR"/>
    <property type="match status" value="1"/>
</dbReference>
<comment type="caution">
    <text evidence="7">The sequence shown here is derived from an EMBL/GenBank/DDBJ whole genome shotgun (WGS) entry which is preliminary data.</text>
</comment>
<dbReference type="GO" id="GO:0008270">
    <property type="term" value="F:zinc ion binding"/>
    <property type="evidence" value="ECO:0007669"/>
    <property type="project" value="UniProtKB-KW"/>
</dbReference>
<evidence type="ECO:0000313" key="8">
    <source>
        <dbReference type="Proteomes" id="UP000769157"/>
    </source>
</evidence>
<evidence type="ECO:0000256" key="5">
    <source>
        <dbReference type="SAM" id="MobiDB-lite"/>
    </source>
</evidence>
<feature type="region of interest" description="Disordered" evidence="5">
    <location>
        <begin position="170"/>
        <end position="212"/>
    </location>
</feature>
<evidence type="ECO:0000256" key="2">
    <source>
        <dbReference type="ARBA" id="ARBA00022771"/>
    </source>
</evidence>
<dbReference type="CDD" id="cd00202">
    <property type="entry name" value="ZnF_GATA"/>
    <property type="match status" value="1"/>
</dbReference>